<keyword evidence="3" id="KW-1185">Reference proteome</keyword>
<evidence type="ECO:0000313" key="2">
    <source>
        <dbReference type="EMBL" id="RJF87520.1"/>
    </source>
</evidence>
<dbReference type="Proteomes" id="UP000284605">
    <property type="component" value="Unassembled WGS sequence"/>
</dbReference>
<dbReference type="AlphaFoldDB" id="A0A418WBZ1"/>
<dbReference type="EMBL" id="QYUK01000011">
    <property type="protein sequence ID" value="RJF87520.1"/>
    <property type="molecule type" value="Genomic_DNA"/>
</dbReference>
<comment type="caution">
    <text evidence="2">The sequence shown here is derived from an EMBL/GenBank/DDBJ whole genome shotgun (WGS) entry which is preliminary data.</text>
</comment>
<organism evidence="2 3">
    <name type="scientific">Oleomonas cavernae</name>
    <dbReference type="NCBI Taxonomy" id="2320859"/>
    <lineage>
        <taxon>Bacteria</taxon>
        <taxon>Pseudomonadati</taxon>
        <taxon>Pseudomonadota</taxon>
        <taxon>Alphaproteobacteria</taxon>
        <taxon>Acetobacterales</taxon>
        <taxon>Acetobacteraceae</taxon>
        <taxon>Oleomonas</taxon>
    </lineage>
</organism>
<feature type="compositionally biased region" description="Basic and acidic residues" evidence="1">
    <location>
        <begin position="47"/>
        <end position="61"/>
    </location>
</feature>
<evidence type="ECO:0000313" key="3">
    <source>
        <dbReference type="Proteomes" id="UP000284605"/>
    </source>
</evidence>
<proteinExistence type="predicted"/>
<protein>
    <submittedName>
        <fullName evidence="2">Uncharacterized protein</fullName>
    </submittedName>
</protein>
<feature type="region of interest" description="Disordered" evidence="1">
    <location>
        <begin position="40"/>
        <end position="61"/>
    </location>
</feature>
<accession>A0A418WBZ1</accession>
<reference evidence="2 3" key="1">
    <citation type="submission" date="2018-09" db="EMBL/GenBank/DDBJ databases">
        <authorList>
            <person name="Zhu H."/>
        </authorList>
    </citation>
    <scope>NUCLEOTIDE SEQUENCE [LARGE SCALE GENOMIC DNA]</scope>
    <source>
        <strain evidence="2 3">K1W22B-8</strain>
    </source>
</reference>
<evidence type="ECO:0000256" key="1">
    <source>
        <dbReference type="SAM" id="MobiDB-lite"/>
    </source>
</evidence>
<name>A0A418WBZ1_9PROT</name>
<gene>
    <name evidence="2" type="ORF">D3874_11225</name>
</gene>
<sequence>MPGWGKWVGKLFPLAGFPYLHPPNSSWPGEVPAIHVAKPSLPSTDVAHPDVDDRDKPGHDD</sequence>